<gene>
    <name evidence="10 14" type="primary">miaA</name>
    <name evidence="14" type="ORF">E3W66_08255</name>
</gene>
<keyword evidence="8 10" id="KW-0460">Magnesium</keyword>
<feature type="region of interest" description="Interaction with substrate tRNA" evidence="10">
    <location>
        <begin position="162"/>
        <end position="166"/>
    </location>
</feature>
<dbReference type="PANTHER" id="PTHR11088:SF60">
    <property type="entry name" value="TRNA DIMETHYLALLYLTRANSFERASE"/>
    <property type="match status" value="1"/>
</dbReference>
<dbReference type="Pfam" id="PF01715">
    <property type="entry name" value="IPPT"/>
    <property type="match status" value="1"/>
</dbReference>
<dbReference type="HAMAP" id="MF_00185">
    <property type="entry name" value="IPP_trans"/>
    <property type="match status" value="1"/>
</dbReference>
<comment type="similarity">
    <text evidence="3 10 13">Belongs to the IPP transferase family.</text>
</comment>
<evidence type="ECO:0000256" key="12">
    <source>
        <dbReference type="RuleBase" id="RU003784"/>
    </source>
</evidence>
<comment type="function">
    <text evidence="2 10 12">Catalyzes the transfer of a dimethylallyl group onto the adenine at position 37 in tRNAs that read codons beginning with uridine, leading to the formation of N6-(dimethylallyl)adenosine (i(6)A).</text>
</comment>
<feature type="site" description="Interaction with substrate tRNA" evidence="10">
    <location>
        <position position="126"/>
    </location>
</feature>
<evidence type="ECO:0000256" key="7">
    <source>
        <dbReference type="ARBA" id="ARBA00022840"/>
    </source>
</evidence>
<evidence type="ECO:0000256" key="6">
    <source>
        <dbReference type="ARBA" id="ARBA00022741"/>
    </source>
</evidence>
<comment type="caution">
    <text evidence="10">Lacks conserved residue(s) required for the propagation of feature annotation.</text>
</comment>
<comment type="catalytic activity">
    <reaction evidence="9 10 11">
        <text>adenosine(37) in tRNA + dimethylallyl diphosphate = N(6)-dimethylallyladenosine(37) in tRNA + diphosphate</text>
        <dbReference type="Rhea" id="RHEA:26482"/>
        <dbReference type="Rhea" id="RHEA-COMP:10162"/>
        <dbReference type="Rhea" id="RHEA-COMP:10375"/>
        <dbReference type="ChEBI" id="CHEBI:33019"/>
        <dbReference type="ChEBI" id="CHEBI:57623"/>
        <dbReference type="ChEBI" id="CHEBI:74411"/>
        <dbReference type="ChEBI" id="CHEBI:74415"/>
        <dbReference type="EC" id="2.5.1.75"/>
    </reaction>
</comment>
<dbReference type="Gene3D" id="3.40.50.300">
    <property type="entry name" value="P-loop containing nucleotide triphosphate hydrolases"/>
    <property type="match status" value="1"/>
</dbReference>
<comment type="cofactor">
    <cofactor evidence="1 10">
        <name>Mg(2+)</name>
        <dbReference type="ChEBI" id="CHEBI:18420"/>
    </cofactor>
</comment>
<protein>
    <recommendedName>
        <fullName evidence="10">tRNA dimethylallyltransferase</fullName>
        <ecNumber evidence="10">2.5.1.75</ecNumber>
    </recommendedName>
    <alternativeName>
        <fullName evidence="10">Dimethylallyl diphosphate:tRNA dimethylallyltransferase</fullName>
        <shortName evidence="10">DMAPP:tRNA dimethylallyltransferase</shortName>
        <shortName evidence="10">DMATase</shortName>
    </alternativeName>
    <alternativeName>
        <fullName evidence="10">Isopentenyl-diphosphate:tRNA isopentenyltransferase</fullName>
        <shortName evidence="10">IPP transferase</shortName>
        <shortName evidence="10">IPPT</shortName>
        <shortName evidence="10">IPTase</shortName>
    </alternativeName>
</protein>
<comment type="subunit">
    <text evidence="10">Monomer.</text>
</comment>
<proteinExistence type="inferred from homology"/>
<dbReference type="OrthoDB" id="9776390at2"/>
<dbReference type="GO" id="GO:0005524">
    <property type="term" value="F:ATP binding"/>
    <property type="evidence" value="ECO:0007669"/>
    <property type="project" value="UniProtKB-UniRule"/>
</dbReference>
<dbReference type="InterPro" id="IPR027417">
    <property type="entry name" value="P-loop_NTPase"/>
</dbReference>
<organism evidence="14 15">
    <name type="scientific">Gammaproteobacteria bacterium LSUCC0057</name>
    <dbReference type="NCBI Taxonomy" id="2559237"/>
    <lineage>
        <taxon>Bacteria</taxon>
        <taxon>Pseudomonadati</taxon>
        <taxon>Pseudomonadota</taxon>
        <taxon>Gammaproteobacteria</taxon>
        <taxon>Cellvibrionales</taxon>
        <taxon>Porticoccaceae</taxon>
        <taxon>SAR92 clade</taxon>
    </lineage>
</organism>
<keyword evidence="4 10" id="KW-0808">Transferase</keyword>
<dbReference type="NCBIfam" id="TIGR00174">
    <property type="entry name" value="miaA"/>
    <property type="match status" value="1"/>
</dbReference>
<evidence type="ECO:0000313" key="14">
    <source>
        <dbReference type="EMBL" id="TFH67471.1"/>
    </source>
</evidence>
<dbReference type="Gene3D" id="1.10.20.140">
    <property type="match status" value="1"/>
</dbReference>
<sequence length="322" mass="34922">MSARKPPLLLIVGPTASGKTALAMALSDRLNGALISADSAQVYRGLSIGAAKPSAAELARWPHQLIDLCEPSHPFSVAEFVDAARTAIATASAAGQLPIVVGGSMLYCRALLEGLSPLPAADPALRLQLRERAAERGWPALHAELAAVDAATAAQLHPNHNQRIERALEVYQLTGRPLSQWHRDSRAAAVASHYQTAQLLLMPNNRALLHRRIEQRFTAMMAAGFAEEVAALYRRADLHSELPALRAAGYRQLWRYCSGELTLSEAVEQGIAATRQLAKRQLTWLRSWPGGEQLAVDDGERYFSEQEILHQALKSAALVGIS</sequence>
<dbReference type="InterPro" id="IPR018022">
    <property type="entry name" value="IPT"/>
</dbReference>
<dbReference type="GO" id="GO:0052381">
    <property type="term" value="F:tRNA dimethylallyltransferase activity"/>
    <property type="evidence" value="ECO:0007669"/>
    <property type="project" value="UniProtKB-UniRule"/>
</dbReference>
<keyword evidence="15" id="KW-1185">Reference proteome</keyword>
<accession>A0A4Y8UH43</accession>
<evidence type="ECO:0000256" key="10">
    <source>
        <dbReference type="HAMAP-Rule" id="MF_00185"/>
    </source>
</evidence>
<dbReference type="EMBL" id="SPIA01000003">
    <property type="protein sequence ID" value="TFH67471.1"/>
    <property type="molecule type" value="Genomic_DNA"/>
</dbReference>
<dbReference type="EC" id="2.5.1.75" evidence="10"/>
<keyword evidence="6 10" id="KW-0547">Nucleotide-binding</keyword>
<dbReference type="GO" id="GO:0006400">
    <property type="term" value="P:tRNA modification"/>
    <property type="evidence" value="ECO:0007669"/>
    <property type="project" value="TreeGrafter"/>
</dbReference>
<dbReference type="PANTHER" id="PTHR11088">
    <property type="entry name" value="TRNA DIMETHYLALLYLTRANSFERASE"/>
    <property type="match status" value="1"/>
</dbReference>
<dbReference type="InterPro" id="IPR039657">
    <property type="entry name" value="Dimethylallyltransferase"/>
</dbReference>
<feature type="binding site" evidence="10">
    <location>
        <begin position="13"/>
        <end position="20"/>
    </location>
    <ligand>
        <name>ATP</name>
        <dbReference type="ChEBI" id="CHEBI:30616"/>
    </ligand>
</feature>
<dbReference type="Proteomes" id="UP000298133">
    <property type="component" value="Unassembled WGS sequence"/>
</dbReference>
<feature type="binding site" evidence="10">
    <location>
        <begin position="15"/>
        <end position="20"/>
    </location>
    <ligand>
        <name>substrate</name>
    </ligand>
</feature>
<comment type="caution">
    <text evidence="14">The sequence shown here is derived from an EMBL/GenBank/DDBJ whole genome shotgun (WGS) entry which is preliminary data.</text>
</comment>
<evidence type="ECO:0000256" key="3">
    <source>
        <dbReference type="ARBA" id="ARBA00005842"/>
    </source>
</evidence>
<keyword evidence="7 10" id="KW-0067">ATP-binding</keyword>
<dbReference type="FunFam" id="1.10.20.140:FF:000001">
    <property type="entry name" value="tRNA dimethylallyltransferase"/>
    <property type="match status" value="1"/>
</dbReference>
<evidence type="ECO:0000256" key="13">
    <source>
        <dbReference type="RuleBase" id="RU003785"/>
    </source>
</evidence>
<keyword evidence="5 10" id="KW-0819">tRNA processing</keyword>
<feature type="site" description="Interaction with substrate tRNA" evidence="10">
    <location>
        <position position="104"/>
    </location>
</feature>
<dbReference type="SUPFAM" id="SSF52540">
    <property type="entry name" value="P-loop containing nucleoside triphosphate hydrolases"/>
    <property type="match status" value="2"/>
</dbReference>
<evidence type="ECO:0000256" key="8">
    <source>
        <dbReference type="ARBA" id="ARBA00022842"/>
    </source>
</evidence>
<name>A0A4Y8UH43_9GAMM</name>
<evidence type="ECO:0000256" key="9">
    <source>
        <dbReference type="ARBA" id="ARBA00049563"/>
    </source>
</evidence>
<evidence type="ECO:0000313" key="15">
    <source>
        <dbReference type="Proteomes" id="UP000298133"/>
    </source>
</evidence>
<evidence type="ECO:0000256" key="2">
    <source>
        <dbReference type="ARBA" id="ARBA00003213"/>
    </source>
</evidence>
<feature type="region of interest" description="Interaction with substrate tRNA" evidence="10">
    <location>
        <begin position="38"/>
        <end position="41"/>
    </location>
</feature>
<evidence type="ECO:0000256" key="4">
    <source>
        <dbReference type="ARBA" id="ARBA00022679"/>
    </source>
</evidence>
<reference evidence="14 15" key="1">
    <citation type="submission" date="2019-03" db="EMBL/GenBank/DDBJ databases">
        <title>Draft genome of Gammaproteobacteria bacterium LSUCC0057, a member of the SAR92 clade.</title>
        <authorList>
            <person name="Lanclos V.C."/>
            <person name="Doiron C."/>
            <person name="Henson M.W."/>
            <person name="Thrash J.C."/>
        </authorList>
    </citation>
    <scope>NUCLEOTIDE SEQUENCE [LARGE SCALE GENOMIC DNA]</scope>
    <source>
        <strain evidence="14 15">LSUCC0057</strain>
    </source>
</reference>
<evidence type="ECO:0000256" key="5">
    <source>
        <dbReference type="ARBA" id="ARBA00022694"/>
    </source>
</evidence>
<evidence type="ECO:0000256" key="1">
    <source>
        <dbReference type="ARBA" id="ARBA00001946"/>
    </source>
</evidence>
<dbReference type="AlphaFoldDB" id="A0A4Y8UH43"/>
<evidence type="ECO:0000256" key="11">
    <source>
        <dbReference type="RuleBase" id="RU003783"/>
    </source>
</evidence>